<sequence length="279" mass="30541">METEIGQQSSNTIATTQTQAQNSSSISVPNPNPNPNANSPPDTMTTTPHLEDTGNNTDTPPRRRKSVRVSLQPTYSVTPPAIEYDVYEDDHGDEGEGGEDGDKYLHFSSIFLHYGWRDYLCFWRNLHRRKCLLLTVPGSASAPPTSTSSTGTGTTTSSTPRSTGTMTPAAGNPFTGYEKVCTNYSVSANMCLQPNIGSDPSWVRKVAAEKLVGGVLDLILMSYRILDAPEFKKEFEATQKTNAALRGGAPAEASLIEEKKDEAEKEEKEDKDEKKEEKK</sequence>
<evidence type="ECO:0000313" key="3">
    <source>
        <dbReference type="Proteomes" id="UP001150217"/>
    </source>
</evidence>
<dbReference type="EMBL" id="JANVFT010000008">
    <property type="protein sequence ID" value="KAJ4499899.1"/>
    <property type="molecule type" value="Genomic_DNA"/>
</dbReference>
<name>A0ABQ8VU77_9AGAR</name>
<feature type="compositionally biased region" description="Low complexity" evidence="1">
    <location>
        <begin position="7"/>
        <end position="41"/>
    </location>
</feature>
<feature type="region of interest" description="Disordered" evidence="1">
    <location>
        <begin position="137"/>
        <end position="170"/>
    </location>
</feature>
<feature type="region of interest" description="Disordered" evidence="1">
    <location>
        <begin position="242"/>
        <end position="279"/>
    </location>
</feature>
<feature type="region of interest" description="Disordered" evidence="1">
    <location>
        <begin position="1"/>
        <end position="102"/>
    </location>
</feature>
<organism evidence="2 3">
    <name type="scientific">Lentinula lateritia</name>
    <dbReference type="NCBI Taxonomy" id="40482"/>
    <lineage>
        <taxon>Eukaryota</taxon>
        <taxon>Fungi</taxon>
        <taxon>Dikarya</taxon>
        <taxon>Basidiomycota</taxon>
        <taxon>Agaricomycotina</taxon>
        <taxon>Agaricomycetes</taxon>
        <taxon>Agaricomycetidae</taxon>
        <taxon>Agaricales</taxon>
        <taxon>Marasmiineae</taxon>
        <taxon>Omphalotaceae</taxon>
        <taxon>Lentinula</taxon>
    </lineage>
</organism>
<proteinExistence type="predicted"/>
<feature type="compositionally biased region" description="Acidic residues" evidence="1">
    <location>
        <begin position="85"/>
        <end position="99"/>
    </location>
</feature>
<feature type="compositionally biased region" description="Basic and acidic residues" evidence="1">
    <location>
        <begin position="256"/>
        <end position="279"/>
    </location>
</feature>
<accession>A0ABQ8VU77</accession>
<dbReference type="Proteomes" id="UP001150217">
    <property type="component" value="Unassembled WGS sequence"/>
</dbReference>
<feature type="compositionally biased region" description="Polar residues" evidence="1">
    <location>
        <begin position="42"/>
        <end position="59"/>
    </location>
</feature>
<gene>
    <name evidence="2" type="ORF">C8R41DRAFT_914780</name>
</gene>
<evidence type="ECO:0000256" key="1">
    <source>
        <dbReference type="SAM" id="MobiDB-lite"/>
    </source>
</evidence>
<reference evidence="2" key="1">
    <citation type="submission" date="2022-08" db="EMBL/GenBank/DDBJ databases">
        <title>A Global Phylogenomic Analysis of the Shiitake Genus Lentinula.</title>
        <authorList>
            <consortium name="DOE Joint Genome Institute"/>
            <person name="Sierra-Patev S."/>
            <person name="Min B."/>
            <person name="Naranjo-Ortiz M."/>
            <person name="Looney B."/>
            <person name="Konkel Z."/>
            <person name="Slot J.C."/>
            <person name="Sakamoto Y."/>
            <person name="Steenwyk J.L."/>
            <person name="Rokas A."/>
            <person name="Carro J."/>
            <person name="Camarero S."/>
            <person name="Ferreira P."/>
            <person name="Molpeceres G."/>
            <person name="Ruiz-Duenas F.J."/>
            <person name="Serrano A."/>
            <person name="Henrissat B."/>
            <person name="Drula E."/>
            <person name="Hughes K.W."/>
            <person name="Mata J.L."/>
            <person name="Ishikawa N.K."/>
            <person name="Vargas-Isla R."/>
            <person name="Ushijima S."/>
            <person name="Smith C.A."/>
            <person name="Ahrendt S."/>
            <person name="Andreopoulos W."/>
            <person name="He G."/>
            <person name="Labutti K."/>
            <person name="Lipzen A."/>
            <person name="Ng V."/>
            <person name="Riley R."/>
            <person name="Sandor L."/>
            <person name="Barry K."/>
            <person name="Martinez A.T."/>
            <person name="Xiao Y."/>
            <person name="Gibbons J.G."/>
            <person name="Terashima K."/>
            <person name="Grigoriev I.V."/>
            <person name="Hibbett D.S."/>
        </authorList>
    </citation>
    <scope>NUCLEOTIDE SEQUENCE</scope>
    <source>
        <strain evidence="2">RHP3577 ss4</strain>
    </source>
</reference>
<protein>
    <submittedName>
        <fullName evidence="2">Uncharacterized protein</fullName>
    </submittedName>
</protein>
<feature type="compositionally biased region" description="Low complexity" evidence="1">
    <location>
        <begin position="137"/>
        <end position="168"/>
    </location>
</feature>
<comment type="caution">
    <text evidence="2">The sequence shown here is derived from an EMBL/GenBank/DDBJ whole genome shotgun (WGS) entry which is preliminary data.</text>
</comment>
<evidence type="ECO:0000313" key="2">
    <source>
        <dbReference type="EMBL" id="KAJ4499899.1"/>
    </source>
</evidence>
<keyword evidence="3" id="KW-1185">Reference proteome</keyword>